<dbReference type="RefSeq" id="WP_015214126.1">
    <property type="nucleotide sequence ID" value="NC_019771.1"/>
</dbReference>
<dbReference type="OrthoDB" id="26670at2"/>
<organism evidence="1 2">
    <name type="scientific">Anabaena cylindrica (strain ATCC 27899 / PCC 7122)</name>
    <dbReference type="NCBI Taxonomy" id="272123"/>
    <lineage>
        <taxon>Bacteria</taxon>
        <taxon>Bacillati</taxon>
        <taxon>Cyanobacteriota</taxon>
        <taxon>Cyanophyceae</taxon>
        <taxon>Nostocales</taxon>
        <taxon>Nostocaceae</taxon>
        <taxon>Anabaena</taxon>
    </lineage>
</organism>
<protein>
    <submittedName>
        <fullName evidence="1">Uncharacterized protein</fullName>
    </submittedName>
</protein>
<dbReference type="AlphaFoldDB" id="K9ZGI5"/>
<name>K9ZGI5_ANACC</name>
<evidence type="ECO:0000313" key="2">
    <source>
        <dbReference type="Proteomes" id="UP000010474"/>
    </source>
</evidence>
<accession>K9ZGI5</accession>
<gene>
    <name evidence="1" type="ordered locus">Anacy_1996</name>
</gene>
<proteinExistence type="predicted"/>
<dbReference type="HOGENOM" id="CLU_179781_1_0_3"/>
<keyword evidence="2" id="KW-1185">Reference proteome</keyword>
<dbReference type="EMBL" id="CP003659">
    <property type="protein sequence ID" value="AFZ57480.1"/>
    <property type="molecule type" value="Genomic_DNA"/>
</dbReference>
<evidence type="ECO:0000313" key="1">
    <source>
        <dbReference type="EMBL" id="AFZ57480.1"/>
    </source>
</evidence>
<dbReference type="eggNOG" id="ENOG5030M9M">
    <property type="taxonomic scope" value="Bacteria"/>
</dbReference>
<dbReference type="PATRIC" id="fig|272123.3.peg.2175"/>
<dbReference type="KEGG" id="acy:Anacy_1996"/>
<sequence length="82" mass="9469">MKLKIKSKVDADGKLLLQLPQYLANQELVIIISDVSEEKIPTPEELGYAADFFEKTAGKWEGEVLVRENLFDCDRRVWDIEE</sequence>
<reference evidence="2" key="1">
    <citation type="journal article" date="2013" name="Proc. Natl. Acad. Sci. U.S.A.">
        <title>Improving the coverage of the cyanobacterial phylum using diversity-driven genome sequencing.</title>
        <authorList>
            <person name="Shih P.M."/>
            <person name="Wu D."/>
            <person name="Latifi A."/>
            <person name="Axen S.D."/>
            <person name="Fewer D.P."/>
            <person name="Talla E."/>
            <person name="Calteau A."/>
            <person name="Cai F."/>
            <person name="Tandeau de Marsac N."/>
            <person name="Rippka R."/>
            <person name="Herdman M."/>
            <person name="Sivonen K."/>
            <person name="Coursin T."/>
            <person name="Laurent T."/>
            <person name="Goodwin L."/>
            <person name="Nolan M."/>
            <person name="Davenport K.W."/>
            <person name="Han C.S."/>
            <person name="Rubin E.M."/>
            <person name="Eisen J.A."/>
            <person name="Woyke T."/>
            <person name="Gugger M."/>
            <person name="Kerfeld C.A."/>
        </authorList>
    </citation>
    <scope>NUCLEOTIDE SEQUENCE [LARGE SCALE GENOMIC DNA]</scope>
    <source>
        <strain evidence="2">ATCC 27899 / PCC 7122</strain>
    </source>
</reference>
<dbReference type="Proteomes" id="UP000010474">
    <property type="component" value="Chromosome"/>
</dbReference>